<dbReference type="Gene3D" id="3.40.50.1820">
    <property type="entry name" value="alpha/beta hydrolase"/>
    <property type="match status" value="1"/>
</dbReference>
<dbReference type="PANTHER" id="PTHR45527">
    <property type="entry name" value="NONRIBOSOMAL PEPTIDE SYNTHETASE"/>
    <property type="match status" value="1"/>
</dbReference>
<dbReference type="InterPro" id="IPR000873">
    <property type="entry name" value="AMP-dep_synth/lig_dom"/>
</dbReference>
<dbReference type="GO" id="GO:0047527">
    <property type="term" value="F:2,3-dihydroxybenzoate-serine ligase activity"/>
    <property type="evidence" value="ECO:0007669"/>
    <property type="project" value="TreeGrafter"/>
</dbReference>
<dbReference type="EMBL" id="MCFE01000243">
    <property type="protein sequence ID" value="ORX93212.1"/>
    <property type="molecule type" value="Genomic_DNA"/>
</dbReference>
<dbReference type="Gene3D" id="1.10.1200.10">
    <property type="entry name" value="ACP-like"/>
    <property type="match status" value="1"/>
</dbReference>
<gene>
    <name evidence="5" type="ORF">K493DRAFT_338397</name>
</gene>
<protein>
    <recommendedName>
        <fullName evidence="4">Carrier domain-containing protein</fullName>
    </recommendedName>
</protein>
<dbReference type="InterPro" id="IPR029058">
    <property type="entry name" value="AB_hydrolase_fold"/>
</dbReference>
<dbReference type="GO" id="GO:0031177">
    <property type="term" value="F:phosphopantetheine binding"/>
    <property type="evidence" value="ECO:0007669"/>
    <property type="project" value="TreeGrafter"/>
</dbReference>
<dbReference type="GO" id="GO:0009366">
    <property type="term" value="C:enterobactin synthetase complex"/>
    <property type="evidence" value="ECO:0007669"/>
    <property type="project" value="TreeGrafter"/>
</dbReference>
<dbReference type="GO" id="GO:0043041">
    <property type="term" value="P:amino acid activation for nonribosomal peptide biosynthetic process"/>
    <property type="evidence" value="ECO:0007669"/>
    <property type="project" value="TreeGrafter"/>
</dbReference>
<dbReference type="PROSITE" id="PS50075">
    <property type="entry name" value="CARRIER"/>
    <property type="match status" value="1"/>
</dbReference>
<dbReference type="InterPro" id="IPR009081">
    <property type="entry name" value="PP-bd_ACP"/>
</dbReference>
<dbReference type="CDD" id="cd19531">
    <property type="entry name" value="LCL_NRPS-like"/>
    <property type="match status" value="1"/>
</dbReference>
<dbReference type="NCBIfam" id="TIGR01733">
    <property type="entry name" value="AA-adenyl-dom"/>
    <property type="match status" value="1"/>
</dbReference>
<reference evidence="5 6" key="1">
    <citation type="submission" date="2016-07" db="EMBL/GenBank/DDBJ databases">
        <title>Pervasive Adenine N6-methylation of Active Genes in Fungi.</title>
        <authorList>
            <consortium name="DOE Joint Genome Institute"/>
            <person name="Mondo S.J."/>
            <person name="Dannebaum R.O."/>
            <person name="Kuo R.C."/>
            <person name="Labutti K."/>
            <person name="Haridas S."/>
            <person name="Kuo A."/>
            <person name="Salamov A."/>
            <person name="Ahrendt S.R."/>
            <person name="Lipzen A."/>
            <person name="Sullivan W."/>
            <person name="Andreopoulos W.B."/>
            <person name="Clum A."/>
            <person name="Lindquist E."/>
            <person name="Daum C."/>
            <person name="Ramamoorthy G.K."/>
            <person name="Gryganskyi A."/>
            <person name="Culley D."/>
            <person name="Magnuson J.K."/>
            <person name="James T.Y."/>
            <person name="O'Malley M.A."/>
            <person name="Stajich J.E."/>
            <person name="Spatafora J.W."/>
            <person name="Visel A."/>
            <person name="Grigoriev I.V."/>
        </authorList>
    </citation>
    <scope>NUCLEOTIDE SEQUENCE [LARGE SCALE GENOMIC DNA]</scope>
    <source>
        <strain evidence="5 6">CBS 931.73</strain>
    </source>
</reference>
<comment type="caution">
    <text evidence="5">The sequence shown here is derived from an EMBL/GenBank/DDBJ whole genome shotgun (WGS) entry which is preliminary data.</text>
</comment>
<evidence type="ECO:0000313" key="5">
    <source>
        <dbReference type="EMBL" id="ORX93212.1"/>
    </source>
</evidence>
<keyword evidence="3" id="KW-0436">Ligase</keyword>
<dbReference type="SUPFAM" id="SSF47336">
    <property type="entry name" value="ACP-like"/>
    <property type="match status" value="1"/>
</dbReference>
<evidence type="ECO:0000256" key="2">
    <source>
        <dbReference type="ARBA" id="ARBA00022553"/>
    </source>
</evidence>
<keyword evidence="2" id="KW-0597">Phosphoprotein</keyword>
<dbReference type="GO" id="GO:0005829">
    <property type="term" value="C:cytosol"/>
    <property type="evidence" value="ECO:0007669"/>
    <property type="project" value="TreeGrafter"/>
</dbReference>
<dbReference type="Gene3D" id="3.40.50.12780">
    <property type="entry name" value="N-terminal domain of ligase-like"/>
    <property type="match status" value="1"/>
</dbReference>
<dbReference type="InterPro" id="IPR042099">
    <property type="entry name" value="ANL_N_sf"/>
</dbReference>
<dbReference type="FunFam" id="3.40.50.980:FF:000001">
    <property type="entry name" value="Non-ribosomal peptide synthetase"/>
    <property type="match status" value="1"/>
</dbReference>
<dbReference type="Pfam" id="PF00501">
    <property type="entry name" value="AMP-binding"/>
    <property type="match status" value="1"/>
</dbReference>
<organism evidence="5 6">
    <name type="scientific">Basidiobolus meristosporus CBS 931.73</name>
    <dbReference type="NCBI Taxonomy" id="1314790"/>
    <lineage>
        <taxon>Eukaryota</taxon>
        <taxon>Fungi</taxon>
        <taxon>Fungi incertae sedis</taxon>
        <taxon>Zoopagomycota</taxon>
        <taxon>Entomophthoromycotina</taxon>
        <taxon>Basidiobolomycetes</taxon>
        <taxon>Basidiobolales</taxon>
        <taxon>Basidiobolaceae</taxon>
        <taxon>Basidiobolus</taxon>
    </lineage>
</organism>
<dbReference type="InterPro" id="IPR045851">
    <property type="entry name" value="AMP-bd_C_sf"/>
</dbReference>
<dbReference type="Gene3D" id="3.30.300.30">
    <property type="match status" value="1"/>
</dbReference>
<dbReference type="GO" id="GO:0009239">
    <property type="term" value="P:enterobactin biosynthetic process"/>
    <property type="evidence" value="ECO:0007669"/>
    <property type="project" value="TreeGrafter"/>
</dbReference>
<dbReference type="Pfam" id="PF00975">
    <property type="entry name" value="Thioesterase"/>
    <property type="match status" value="1"/>
</dbReference>
<evidence type="ECO:0000259" key="4">
    <source>
        <dbReference type="PROSITE" id="PS50075"/>
    </source>
</evidence>
<dbReference type="InterPro" id="IPR036736">
    <property type="entry name" value="ACP-like_sf"/>
</dbReference>
<evidence type="ECO:0000313" key="6">
    <source>
        <dbReference type="Proteomes" id="UP000193498"/>
    </source>
</evidence>
<dbReference type="Gene3D" id="3.30.559.10">
    <property type="entry name" value="Chloramphenicol acetyltransferase-like domain"/>
    <property type="match status" value="1"/>
</dbReference>
<name>A0A1Y1Y5C0_9FUNG</name>
<dbReference type="InterPro" id="IPR001242">
    <property type="entry name" value="Condensation_dom"/>
</dbReference>
<dbReference type="OrthoDB" id="4920779at2759"/>
<evidence type="ECO:0000256" key="1">
    <source>
        <dbReference type="ARBA" id="ARBA00022450"/>
    </source>
</evidence>
<dbReference type="InterPro" id="IPR020845">
    <property type="entry name" value="AMP-binding_CS"/>
</dbReference>
<dbReference type="InParanoid" id="A0A1Y1Y5C0"/>
<dbReference type="PANTHER" id="PTHR45527:SF1">
    <property type="entry name" value="FATTY ACID SYNTHASE"/>
    <property type="match status" value="1"/>
</dbReference>
<dbReference type="Gene3D" id="3.30.559.30">
    <property type="entry name" value="Nonribosomal peptide synthetase, condensation domain"/>
    <property type="match status" value="1"/>
</dbReference>
<dbReference type="SMART" id="SM01294">
    <property type="entry name" value="PKS_PP_betabranch"/>
    <property type="match status" value="1"/>
</dbReference>
<dbReference type="InterPro" id="IPR001031">
    <property type="entry name" value="Thioesterase"/>
</dbReference>
<accession>A0A1Y1Y5C0</accession>
<dbReference type="PROSITE" id="PS00455">
    <property type="entry name" value="AMP_BINDING"/>
    <property type="match status" value="1"/>
</dbReference>
<keyword evidence="6" id="KW-1185">Reference proteome</keyword>
<evidence type="ECO:0000256" key="3">
    <source>
        <dbReference type="ARBA" id="ARBA00022598"/>
    </source>
</evidence>
<dbReference type="InterPro" id="IPR010071">
    <property type="entry name" value="AA_adenyl_dom"/>
</dbReference>
<sequence length="1283" mass="143666">MADPHQSNLLSLAQEHLVVLHELQPESSAYNVPLCIKIKNTLSIKWLIESFMRLVKRHASLRSFLTLKNGEPYQKVVPISEFMLPLETINLEQDRREAQRLLAEFISRPFDLYSAPLFRALLLKLEDQEYHLILSMHHIITDGWTCNILLKELFAFYQYLSIGIEPVLPTLDISYADFALHQRRWVDGGEGERQMAYWKELLSNAPSISTVSPDHSRPQYPSYRGGACPINITGTISPRLKKFSESCNTSSFVVLLAVYQLLLHQYCNSDRIVVGTVTSGRNHPDIQNLAGYFANTLAIPSTLVGTQCFKKFVQKVNDVFMEAIENQDVPFQQVVQEMLPNRDPSIHPLFQTMFVLQDDSATPANTNLDISILPIHDEIATSAKFDLTMELVELGNQLTGTVTYSKDLYEESTVIRLLKNYEFLLSKLLDSPDIPLTNIQCITPEELCLVTDSFNNTQSEMSDTECLVHELFERWAKRNPDQLAVELGEDRISYRTLDEKSSSLAIYLQSQRIQPGDTIALFTERSIEMIIGILGILKSGGAYVPIDATLPQSRIRYMIENAECKLLVTSEKLKQRLPLENELPVILVNGPEMFAIGELSHQPRSTDLAYVIYTSGSTGLPKGVMVEHQGICNLAQQAATLYNICPLSRVMQFFSIGFDGCAWEIFNTLCNGGTLVLRDENFFHALSQVDTVFTTPSALLSVQPEDYPNLVCVVVGGEPCPPSLSTTWSMATRFCNAYGPTEVTVCSNVAILQAGERINVGSPLHNVQCYILNHSLTPLPIGAIGELYIGGVGVARGYINNQALTQSNFIPNPFNYGRLYKTGDLARWMDNGKVEVLGRSDRQVKLRGFRIELDEIEFALSALPMVQNSAVILHEQKLHAFLTPSTLNTDRIKMMLQKCLPLYMVPSVIDLMDCLPQTSNGKVHYAALRPTGLQKPTPVKSTSLKLPYSIHGKLVQLWSETLGISKDDIDIKDNFFELGGNSIAAMRMHHLSKSIITDLVFDVPTLYRYPTIYELGNHLMSSLQDFSIDFLNQNDQPMLALNGAAQDLCRKITHTLPPVFLIHGSDGGSSSFIPLSAAFQNSCPLFAFQYVKGVTPVDSVIQYATFCVDRIQSVQPYGPYTIVGYSSGTMIAYEIAKQLQTACEQVKKLIFIDSSPSLTLSSYRDITAFDSQSLEQSIEAMNIFNHEQYEYFRASKLMYSSYQLLRRSTYVGHVVLVKAESLVENREGNPVLSALHYRSTKSRTSDLGLSSYCADPVEILTVPGNHNTLLQESRDQIAEIILS</sequence>
<dbReference type="SUPFAM" id="SSF52777">
    <property type="entry name" value="CoA-dependent acyltransferases"/>
    <property type="match status" value="2"/>
</dbReference>
<dbReference type="Proteomes" id="UP000193498">
    <property type="component" value="Unassembled WGS sequence"/>
</dbReference>
<dbReference type="SUPFAM" id="SSF56801">
    <property type="entry name" value="Acetyl-CoA synthetase-like"/>
    <property type="match status" value="1"/>
</dbReference>
<dbReference type="InterPro" id="IPR023213">
    <property type="entry name" value="CAT-like_dom_sf"/>
</dbReference>
<feature type="domain" description="Carrier" evidence="4">
    <location>
        <begin position="945"/>
        <end position="1023"/>
    </location>
</feature>
<dbReference type="STRING" id="1314790.A0A1Y1Y5C0"/>
<dbReference type="SUPFAM" id="SSF53474">
    <property type="entry name" value="alpha/beta-Hydrolases"/>
    <property type="match status" value="1"/>
</dbReference>
<dbReference type="Pfam" id="PF00668">
    <property type="entry name" value="Condensation"/>
    <property type="match status" value="1"/>
</dbReference>
<proteinExistence type="predicted"/>
<dbReference type="Pfam" id="PF00550">
    <property type="entry name" value="PP-binding"/>
    <property type="match status" value="1"/>
</dbReference>
<keyword evidence="1" id="KW-0596">Phosphopantetheine</keyword>